<name>A0A521C097_9BACT</name>
<dbReference type="PANTHER" id="PTHR42845:SF3">
    <property type="entry name" value="CYTOSOLIC NIFE-HYDROGENASE, DELTA SUBUNIT"/>
    <property type="match status" value="1"/>
</dbReference>
<dbReference type="PANTHER" id="PTHR42845">
    <property type="entry name" value="COENZYME F420-REDUCING HYDROGENASE, GAMMA SUBUNIT"/>
    <property type="match status" value="1"/>
</dbReference>
<proteinExistence type="predicted"/>
<dbReference type="GO" id="GO:0016491">
    <property type="term" value="F:oxidoreductase activity"/>
    <property type="evidence" value="ECO:0007669"/>
    <property type="project" value="UniProtKB-KW"/>
</dbReference>
<evidence type="ECO:0000259" key="2">
    <source>
        <dbReference type="Pfam" id="PF01058"/>
    </source>
</evidence>
<dbReference type="InterPro" id="IPR051349">
    <property type="entry name" value="Hydrogenase_assoc-protein"/>
</dbReference>
<organism evidence="3 4">
    <name type="scientific">Balnearium lithotrophicum</name>
    <dbReference type="NCBI Taxonomy" id="223788"/>
    <lineage>
        <taxon>Bacteria</taxon>
        <taxon>Pseudomonadati</taxon>
        <taxon>Aquificota</taxon>
        <taxon>Aquificia</taxon>
        <taxon>Desulfurobacteriales</taxon>
        <taxon>Desulfurobacteriaceae</taxon>
        <taxon>Balnearium</taxon>
    </lineage>
</organism>
<dbReference type="Gene3D" id="3.40.50.700">
    <property type="entry name" value="NADH:ubiquinone oxidoreductase-like, 20kDa subunit"/>
    <property type="match status" value="1"/>
</dbReference>
<keyword evidence="3" id="KW-0830">Ubiquinone</keyword>
<evidence type="ECO:0000313" key="3">
    <source>
        <dbReference type="EMBL" id="SMO52886.1"/>
    </source>
</evidence>
<dbReference type="InterPro" id="IPR037024">
    <property type="entry name" value="NiFe_Hase_small_N_sf"/>
</dbReference>
<evidence type="ECO:0000313" key="4">
    <source>
        <dbReference type="Proteomes" id="UP000317315"/>
    </source>
</evidence>
<dbReference type="GO" id="GO:0051536">
    <property type="term" value="F:iron-sulfur cluster binding"/>
    <property type="evidence" value="ECO:0007669"/>
    <property type="project" value="InterPro"/>
</dbReference>
<dbReference type="EMBL" id="FXTM01000009">
    <property type="protein sequence ID" value="SMO52886.1"/>
    <property type="molecule type" value="Genomic_DNA"/>
</dbReference>
<evidence type="ECO:0000256" key="1">
    <source>
        <dbReference type="ARBA" id="ARBA00023002"/>
    </source>
</evidence>
<dbReference type="InterPro" id="IPR006137">
    <property type="entry name" value="NADH_UbQ_OxRdtase-like_20kDa"/>
</dbReference>
<dbReference type="Pfam" id="PF01058">
    <property type="entry name" value="Oxidored_q6"/>
    <property type="match status" value="1"/>
</dbReference>
<dbReference type="RefSeq" id="WP_246051331.1">
    <property type="nucleotide sequence ID" value="NZ_FXTM01000009.1"/>
</dbReference>
<keyword evidence="1" id="KW-0560">Oxidoreductase</keyword>
<sequence length="156" mass="17135">MVRVGILGLTGCSGCQCEILNCEDAIISLLGRVDFSFFPLAKDSNSIKNLDILFVEGSVSSELDEELVKKGRENSKLLVAIGSCACYGGVQAQRNDEVSLEEMIREVYGEKGVPIKVFKAKPLREVVKVDYELPGCPLDKKQFIYAVSFLLNGIRP</sequence>
<dbReference type="SUPFAM" id="SSF56770">
    <property type="entry name" value="HydA/Nqo6-like"/>
    <property type="match status" value="1"/>
</dbReference>
<feature type="domain" description="NADH:ubiquinone oxidoreductase-like 20kDa subunit" evidence="2">
    <location>
        <begin position="12"/>
        <end position="147"/>
    </location>
</feature>
<keyword evidence="4" id="KW-1185">Reference proteome</keyword>
<protein>
    <submittedName>
        <fullName evidence="3">NADH ubiquinone oxidoreductase, subunit</fullName>
    </submittedName>
</protein>
<dbReference type="AlphaFoldDB" id="A0A521C097"/>
<gene>
    <name evidence="3" type="ORF">SAMN06269117_10916</name>
</gene>
<reference evidence="3 4" key="1">
    <citation type="submission" date="2017-05" db="EMBL/GenBank/DDBJ databases">
        <authorList>
            <person name="Varghese N."/>
            <person name="Submissions S."/>
        </authorList>
    </citation>
    <scope>NUCLEOTIDE SEQUENCE [LARGE SCALE GENOMIC DNA]</scope>
    <source>
        <strain evidence="3 4">DSM 16304</strain>
    </source>
</reference>
<accession>A0A521C097</accession>
<dbReference type="Proteomes" id="UP000317315">
    <property type="component" value="Unassembled WGS sequence"/>
</dbReference>